<dbReference type="InterPro" id="IPR000719">
    <property type="entry name" value="Prot_kinase_dom"/>
</dbReference>
<dbReference type="GO" id="GO:0005524">
    <property type="term" value="F:ATP binding"/>
    <property type="evidence" value="ECO:0007669"/>
    <property type="project" value="InterPro"/>
</dbReference>
<dbReference type="InterPro" id="IPR008271">
    <property type="entry name" value="Ser/Thr_kinase_AS"/>
</dbReference>
<feature type="region of interest" description="Disordered" evidence="1">
    <location>
        <begin position="274"/>
        <end position="315"/>
    </location>
</feature>
<feature type="region of interest" description="Disordered" evidence="1">
    <location>
        <begin position="1"/>
        <end position="80"/>
    </location>
</feature>
<dbReference type="PANTHER" id="PTHR24359">
    <property type="entry name" value="SERINE/THREONINE-PROTEIN KINASE SBK1"/>
    <property type="match status" value="1"/>
</dbReference>
<dbReference type="SMART" id="SM00220">
    <property type="entry name" value="S_TKc"/>
    <property type="match status" value="1"/>
</dbReference>
<dbReference type="InterPro" id="IPR011009">
    <property type="entry name" value="Kinase-like_dom_sf"/>
</dbReference>
<evidence type="ECO:0000259" key="2">
    <source>
        <dbReference type="PROSITE" id="PS50011"/>
    </source>
</evidence>
<protein>
    <recommendedName>
        <fullName evidence="2">Protein kinase domain-containing protein</fullName>
    </recommendedName>
</protein>
<dbReference type="GO" id="GO:0004674">
    <property type="term" value="F:protein serine/threonine kinase activity"/>
    <property type="evidence" value="ECO:0007669"/>
    <property type="project" value="TreeGrafter"/>
</dbReference>
<dbReference type="PROSITE" id="PS50011">
    <property type="entry name" value="PROTEIN_KINASE_DOM"/>
    <property type="match status" value="1"/>
</dbReference>
<organism evidence="3">
    <name type="scientific">Pyricularia oryzae (strain Y34)</name>
    <name type="common">Rice blast fungus</name>
    <name type="synonym">Magnaporthe oryzae</name>
    <dbReference type="NCBI Taxonomy" id="1143189"/>
    <lineage>
        <taxon>Eukaryota</taxon>
        <taxon>Fungi</taxon>
        <taxon>Dikarya</taxon>
        <taxon>Ascomycota</taxon>
        <taxon>Pezizomycotina</taxon>
        <taxon>Sordariomycetes</taxon>
        <taxon>Sordariomycetidae</taxon>
        <taxon>Magnaporthales</taxon>
        <taxon>Pyriculariaceae</taxon>
        <taxon>Pyricularia</taxon>
    </lineage>
</organism>
<evidence type="ECO:0000313" key="3">
    <source>
        <dbReference type="EMBL" id="ELQ33826.1"/>
    </source>
</evidence>
<sequence length="631" mass="68436">MDVNINDGANASGSTTEPIPSTEFARMLEEHGGCLASPEAPSGTTNPFSSSELIRRQNEQNEDDATAASQREADEVEAAEAPPNVRIILGASPSQPVTVQLHPLGDIKAGAEATSRYRRAVLDVAANASGTALPGALAYQKLFVTQSKENIGFTIQATAYVPPTQARQRIPPKDVAQLLHCTLVFDPAADRIVLRNLDDKSVTLKTLAREKMPAELGLEGKGLSTPRSVQSVEIEPDDFELLEAGPWAIHAASGQEVLEFSILARSGISIIPNPTVPSNAKTTLQGTKRQLASSQAGDPGPSKKGKLREPDKEDKATIVFQPVPVQAYLHAGDKARIIGPSGEDYTVTYDKQLAMRENCHVFTAQHSSSPEDNGAAVVKVIRLPSGPVKQGESGKEAQKIYSLGKVWVQEVRNHLRLSEHVRYVPFLVYICIQKYSAPNSPAPSRSVRLQPSIVRLFDAGSRLFALYMEHVKALSLLHYRKPTVAGPYCTLSSANVAQVLCDTSSALSYIHSHRIVHNDIKPDNILYSPDRGAVVIDFGLSREIPDSTSHTYHTGGTSWYLPLWFINEALHLGSGARLAMQKWLSFVEDTSATLDSTDLLEDIVTQMVQAVPANRIMTDELAVKVAGLQPQ</sequence>
<gene>
    <name evidence="3" type="ORF">OOU_Y34scaffold00870g3</name>
</gene>
<reference evidence="3" key="1">
    <citation type="journal article" date="2012" name="PLoS Genet.">
        <title>Comparative analysis of the genomes of two field isolates of the rice blast fungus Magnaporthe oryzae.</title>
        <authorList>
            <person name="Xue M."/>
            <person name="Yang J."/>
            <person name="Li Z."/>
            <person name="Hu S."/>
            <person name="Yao N."/>
            <person name="Dean R.A."/>
            <person name="Zhao W."/>
            <person name="Shen M."/>
            <person name="Zhang H."/>
            <person name="Li C."/>
            <person name="Liu L."/>
            <person name="Cao L."/>
            <person name="Xu X."/>
            <person name="Xing Y."/>
            <person name="Hsiang T."/>
            <person name="Zhang Z."/>
            <person name="Xu J.R."/>
            <person name="Peng Y.L."/>
        </authorList>
    </citation>
    <scope>NUCLEOTIDE SEQUENCE</scope>
    <source>
        <strain evidence="3">Y34</strain>
    </source>
</reference>
<dbReference type="GO" id="GO:0051094">
    <property type="term" value="P:positive regulation of developmental process"/>
    <property type="evidence" value="ECO:0007669"/>
    <property type="project" value="UniProtKB-ARBA"/>
</dbReference>
<dbReference type="Proteomes" id="UP000011086">
    <property type="component" value="Unassembled WGS sequence"/>
</dbReference>
<dbReference type="AlphaFoldDB" id="A0AA97PGK0"/>
<proteinExistence type="predicted"/>
<dbReference type="PROSITE" id="PS00108">
    <property type="entry name" value="PROTEIN_KINASE_ST"/>
    <property type="match status" value="1"/>
</dbReference>
<name>A0AA97PGK0_PYRO3</name>
<dbReference type="EMBL" id="JH793925">
    <property type="protein sequence ID" value="ELQ33826.1"/>
    <property type="molecule type" value="Genomic_DNA"/>
</dbReference>
<dbReference type="SUPFAM" id="SSF56112">
    <property type="entry name" value="Protein kinase-like (PK-like)"/>
    <property type="match status" value="1"/>
</dbReference>
<dbReference type="Gene3D" id="1.10.510.10">
    <property type="entry name" value="Transferase(Phosphotransferase) domain 1"/>
    <property type="match status" value="1"/>
</dbReference>
<feature type="domain" description="Protein kinase" evidence="2">
    <location>
        <begin position="347"/>
        <end position="631"/>
    </location>
</feature>
<dbReference type="PANTHER" id="PTHR24359:SF1">
    <property type="entry name" value="INHIBITOR OF NUCLEAR FACTOR KAPPA-B KINASE EPSILON SUBUNIT HOMOLOG 1-RELATED"/>
    <property type="match status" value="1"/>
</dbReference>
<accession>A0AA97PGK0</accession>
<evidence type="ECO:0000256" key="1">
    <source>
        <dbReference type="SAM" id="MobiDB-lite"/>
    </source>
</evidence>
<feature type="compositionally biased region" description="Polar residues" evidence="1">
    <location>
        <begin position="42"/>
        <end position="52"/>
    </location>
</feature>
<dbReference type="CDD" id="cd00180">
    <property type="entry name" value="PKc"/>
    <property type="match status" value="1"/>
</dbReference>
<dbReference type="Pfam" id="PF00069">
    <property type="entry name" value="Pkinase"/>
    <property type="match status" value="1"/>
</dbReference>
<feature type="compositionally biased region" description="Polar residues" evidence="1">
    <location>
        <begin position="7"/>
        <end position="19"/>
    </location>
</feature>
<feature type="compositionally biased region" description="Polar residues" evidence="1">
    <location>
        <begin position="276"/>
        <end position="296"/>
    </location>
</feature>